<evidence type="ECO:0000313" key="3">
    <source>
        <dbReference type="Proteomes" id="UP000230750"/>
    </source>
</evidence>
<dbReference type="InterPro" id="IPR025662">
    <property type="entry name" value="Sigma_54_int_dom_ATP-bd_1"/>
</dbReference>
<evidence type="ECO:0000313" key="2">
    <source>
        <dbReference type="EMBL" id="PIK42938.1"/>
    </source>
</evidence>
<gene>
    <name evidence="2" type="ORF">BSL78_20200</name>
</gene>
<accession>A0A2G8K4L4</accession>
<dbReference type="SUPFAM" id="SSF52540">
    <property type="entry name" value="P-loop containing nucleoside triphosphate hydrolases"/>
    <property type="match status" value="1"/>
</dbReference>
<dbReference type="PROSITE" id="PS00675">
    <property type="entry name" value="SIGMA54_INTERACT_1"/>
    <property type="match status" value="1"/>
</dbReference>
<comment type="caution">
    <text evidence="2">The sequence shown here is derived from an EMBL/GenBank/DDBJ whole genome shotgun (WGS) entry which is preliminary data.</text>
</comment>
<dbReference type="EMBL" id="MRZV01000890">
    <property type="protein sequence ID" value="PIK42938.1"/>
    <property type="molecule type" value="Genomic_DNA"/>
</dbReference>
<protein>
    <recommendedName>
        <fullName evidence="1">NACHT domain-containing protein</fullName>
    </recommendedName>
</protein>
<organism evidence="2 3">
    <name type="scientific">Stichopus japonicus</name>
    <name type="common">Sea cucumber</name>
    <dbReference type="NCBI Taxonomy" id="307972"/>
    <lineage>
        <taxon>Eukaryota</taxon>
        <taxon>Metazoa</taxon>
        <taxon>Echinodermata</taxon>
        <taxon>Eleutherozoa</taxon>
        <taxon>Echinozoa</taxon>
        <taxon>Holothuroidea</taxon>
        <taxon>Aspidochirotacea</taxon>
        <taxon>Aspidochirotida</taxon>
        <taxon>Stichopodidae</taxon>
        <taxon>Apostichopus</taxon>
    </lineage>
</organism>
<dbReference type="Pfam" id="PF05729">
    <property type="entry name" value="NACHT"/>
    <property type="match status" value="1"/>
</dbReference>
<keyword evidence="3" id="KW-1185">Reference proteome</keyword>
<sequence length="375" mass="44091">MNTVDELLAALFKDPKDKRVLFIGESGSGKSRLFRTMAKKWMDGKILQDEILIYLQLEYLSRDSNILEELAASLRSDNNSVTVDSLRMILQNKRSIVMLDGRSNLDRFHNTTQNNDNTNGLTVKQLLIGKDIDQYKKMKIWITYRNLEDASQDMKESKDKVTIVKLLGFNDLQRQGFFARALSVDENSIKDISETWKFYIEEHFNETLDGRYSSPLIAQLFVSYVLQKDTIRHLMTFTKSKWNELEKVGNFDILVCLLEAFFQDKNEYKERAKTFQQKQLVFRRITDDYFQEATLHLWQELNDNDRQLKTLEIYGDCPVRLMEYLPTVTDLLVFHNIHSSENYNDYKSITETAFKKCNTVKFSDQTLHKEHLTTE</sequence>
<dbReference type="InterPro" id="IPR007111">
    <property type="entry name" value="NACHT_NTPase"/>
</dbReference>
<dbReference type="Gene3D" id="3.40.50.300">
    <property type="entry name" value="P-loop containing nucleotide triphosphate hydrolases"/>
    <property type="match status" value="1"/>
</dbReference>
<dbReference type="Proteomes" id="UP000230750">
    <property type="component" value="Unassembled WGS sequence"/>
</dbReference>
<evidence type="ECO:0000259" key="1">
    <source>
        <dbReference type="Pfam" id="PF05729"/>
    </source>
</evidence>
<reference evidence="2 3" key="1">
    <citation type="journal article" date="2017" name="PLoS Biol.">
        <title>The sea cucumber genome provides insights into morphological evolution and visceral regeneration.</title>
        <authorList>
            <person name="Zhang X."/>
            <person name="Sun L."/>
            <person name="Yuan J."/>
            <person name="Sun Y."/>
            <person name="Gao Y."/>
            <person name="Zhang L."/>
            <person name="Li S."/>
            <person name="Dai H."/>
            <person name="Hamel J.F."/>
            <person name="Liu C."/>
            <person name="Yu Y."/>
            <person name="Liu S."/>
            <person name="Lin W."/>
            <person name="Guo K."/>
            <person name="Jin S."/>
            <person name="Xu P."/>
            <person name="Storey K.B."/>
            <person name="Huan P."/>
            <person name="Zhang T."/>
            <person name="Zhou Y."/>
            <person name="Zhang J."/>
            <person name="Lin C."/>
            <person name="Li X."/>
            <person name="Xing L."/>
            <person name="Huo D."/>
            <person name="Sun M."/>
            <person name="Wang L."/>
            <person name="Mercier A."/>
            <person name="Li F."/>
            <person name="Yang H."/>
            <person name="Xiang J."/>
        </authorList>
    </citation>
    <scope>NUCLEOTIDE SEQUENCE [LARGE SCALE GENOMIC DNA]</scope>
    <source>
        <strain evidence="2">Shaxun</strain>
        <tissue evidence="2">Muscle</tissue>
    </source>
</reference>
<dbReference type="OrthoDB" id="120976at2759"/>
<name>A0A2G8K4L4_STIJA</name>
<proteinExistence type="predicted"/>
<dbReference type="AlphaFoldDB" id="A0A2G8K4L4"/>
<dbReference type="InterPro" id="IPR027417">
    <property type="entry name" value="P-loop_NTPase"/>
</dbReference>
<feature type="domain" description="NACHT" evidence="1">
    <location>
        <begin position="19"/>
        <end position="182"/>
    </location>
</feature>